<sequence>MFSYISMEKTAKAAWDRLALASIHRWHDHIVAFQDELTLDKQGISASAGTFEDNNIPYMVLYHAAVNGEQRSTEKFFGRYPERVSARIATDGGTALHTAALHRHDNLVKLLVPLMPQEDLEIRTTGGATALHIAATGKSVEMAEAMVKKNKLLSLKDDNGYIPVCIASLYGDKHMLRYLYSETSAEELNPETSNSGATLLSISISVENYSFALNLLERFPKLAITRDLKGRTCLNVLAQKRSLFPSASQLSRWQRWIYRRPRVERVVTNLYDEAAQITAAKDYDHMSHYFNDFTALRWKKGLKEAAYELLGINYISQLKLKHRKATEILNRIFRELAKLNSTQHLQSLVMPSMFQAHMGMLIAQRQEKIWNLIYETVEKKDLASIEDNFGNNILHIAGMLAPVSHITEIPCPAIQMRRELQWFKEVENIVRPMLREQQNREGKTPRPLFSEQHKALANEGKKWMKDMATSCLLVATLIATVMFEASIHIPGGSKQSGQPFLEHTYYFQIYAASDAISFTSATVSILMFLGILTSRYAEEDFLHSLPRRQLV</sequence>
<evidence type="ECO:0000313" key="1">
    <source>
        <dbReference type="EMBL" id="KAJ0086638.1"/>
    </source>
</evidence>
<dbReference type="Proteomes" id="UP001164250">
    <property type="component" value="Chromosome 10"/>
</dbReference>
<evidence type="ECO:0000313" key="2">
    <source>
        <dbReference type="Proteomes" id="UP001164250"/>
    </source>
</evidence>
<comment type="caution">
    <text evidence="1">The sequence shown here is derived from an EMBL/GenBank/DDBJ whole genome shotgun (WGS) entry which is preliminary data.</text>
</comment>
<dbReference type="EMBL" id="CM047906">
    <property type="protein sequence ID" value="KAJ0086638.1"/>
    <property type="molecule type" value="Genomic_DNA"/>
</dbReference>
<gene>
    <name evidence="1" type="ORF">Patl1_08117</name>
</gene>
<protein>
    <submittedName>
        <fullName evidence="1">Uncharacterized protein</fullName>
    </submittedName>
</protein>
<accession>A0ACC1AJ21</accession>
<reference evidence="2" key="1">
    <citation type="journal article" date="2023" name="G3 (Bethesda)">
        <title>Genome assembly and association tests identify interacting loci associated with vigor, precocity, and sex in interspecific pistachio rootstocks.</title>
        <authorList>
            <person name="Palmer W."/>
            <person name="Jacygrad E."/>
            <person name="Sagayaradj S."/>
            <person name="Cavanaugh K."/>
            <person name="Han R."/>
            <person name="Bertier L."/>
            <person name="Beede B."/>
            <person name="Kafkas S."/>
            <person name="Golino D."/>
            <person name="Preece J."/>
            <person name="Michelmore R."/>
        </authorList>
    </citation>
    <scope>NUCLEOTIDE SEQUENCE [LARGE SCALE GENOMIC DNA]</scope>
</reference>
<organism evidence="1 2">
    <name type="scientific">Pistacia atlantica</name>
    <dbReference type="NCBI Taxonomy" id="434234"/>
    <lineage>
        <taxon>Eukaryota</taxon>
        <taxon>Viridiplantae</taxon>
        <taxon>Streptophyta</taxon>
        <taxon>Embryophyta</taxon>
        <taxon>Tracheophyta</taxon>
        <taxon>Spermatophyta</taxon>
        <taxon>Magnoliopsida</taxon>
        <taxon>eudicotyledons</taxon>
        <taxon>Gunneridae</taxon>
        <taxon>Pentapetalae</taxon>
        <taxon>rosids</taxon>
        <taxon>malvids</taxon>
        <taxon>Sapindales</taxon>
        <taxon>Anacardiaceae</taxon>
        <taxon>Pistacia</taxon>
    </lineage>
</organism>
<name>A0ACC1AJ21_9ROSI</name>
<proteinExistence type="predicted"/>
<keyword evidence="2" id="KW-1185">Reference proteome</keyword>